<dbReference type="InterPro" id="IPR001005">
    <property type="entry name" value="SANT/Myb"/>
</dbReference>
<evidence type="ECO:0000256" key="8">
    <source>
        <dbReference type="SAM" id="SignalP"/>
    </source>
</evidence>
<keyword evidence="13" id="KW-1185">Reference proteome</keyword>
<dbReference type="SUPFAM" id="SSF46565">
    <property type="entry name" value="Chaperone J-domain"/>
    <property type="match status" value="1"/>
</dbReference>
<evidence type="ECO:0000256" key="3">
    <source>
        <dbReference type="ARBA" id="ARBA00022989"/>
    </source>
</evidence>
<evidence type="ECO:0000256" key="2">
    <source>
        <dbReference type="ARBA" id="ARBA00022729"/>
    </source>
</evidence>
<dbReference type="InterPro" id="IPR009057">
    <property type="entry name" value="Homeodomain-like_sf"/>
</dbReference>
<evidence type="ECO:0000313" key="13">
    <source>
        <dbReference type="Proteomes" id="UP000663832"/>
    </source>
</evidence>
<sequence>MKSHLCLFLLIIRIDSIVAWETYELDLFDLVEELGLNTNFYDFIGVEKTAETSEIKRAYRKLSLTWHPDKSDDPNAGEKFRQLVAVYEILKDEQRRTRYDRILVEGLPRWNQPIFYYRRAKKLRFWEIFTILTFIMTIGHYLVLWAMYFESTLTMNERSTDVRKRLEKKMKKSSKIKDIDQNMIDEEMARIIPVLKSPQLTDILPIKFAFSLINHQFFVPHIKHLLSAIIHNRRQCSSTESISASNDDEDNDSNSTTKKSPVIRINDIVPEMATNINAPIVSYLTPTSSSFEDNQSSESRNSTRSWSDEEKQLLCKTIVRFPPGTPRRWEKIAEVIGRHVSQVTDMAKQIQNTVGSSNNIFQENHLSSTSSSTTTIDQNIITERQQSETMPDWSQTDQHLLECALKNIPKDKPGADRWEQIALCIPGKTRDDCLARYRYIVQLVKAKKMA</sequence>
<dbReference type="CDD" id="cd00167">
    <property type="entry name" value="SANT"/>
    <property type="match status" value="1"/>
</dbReference>
<dbReference type="CDD" id="cd06257">
    <property type="entry name" value="DnaJ"/>
    <property type="match status" value="1"/>
</dbReference>
<dbReference type="InterPro" id="IPR001623">
    <property type="entry name" value="DnaJ_domain"/>
</dbReference>
<dbReference type="Gene3D" id="1.10.10.60">
    <property type="entry name" value="Homeodomain-like"/>
    <property type="match status" value="2"/>
</dbReference>
<feature type="signal peptide" evidence="8">
    <location>
        <begin position="1"/>
        <end position="19"/>
    </location>
</feature>
<keyword evidence="4 7" id="KW-0472">Membrane</keyword>
<feature type="region of interest" description="Disordered" evidence="6">
    <location>
        <begin position="287"/>
        <end position="307"/>
    </location>
</feature>
<feature type="domain" description="J" evidence="9">
    <location>
        <begin position="39"/>
        <end position="103"/>
    </location>
</feature>
<keyword evidence="3 7" id="KW-1133">Transmembrane helix</keyword>
<dbReference type="SMART" id="SM00717">
    <property type="entry name" value="SANT"/>
    <property type="match status" value="2"/>
</dbReference>
<name>A0A813SDU3_9BILA</name>
<dbReference type="PANTHER" id="PTHR44653:SF2">
    <property type="entry name" value="DNAJ HOMOLOG SUBFAMILY C MEMBER 1"/>
    <property type="match status" value="1"/>
</dbReference>
<dbReference type="InterPro" id="IPR036869">
    <property type="entry name" value="J_dom_sf"/>
</dbReference>
<dbReference type="InterPro" id="IPR052606">
    <property type="entry name" value="DnaJ_domain_protein"/>
</dbReference>
<feature type="compositionally biased region" description="Low complexity" evidence="6">
    <location>
        <begin position="288"/>
        <end position="305"/>
    </location>
</feature>
<dbReference type="OrthoDB" id="10250354at2759"/>
<dbReference type="InterPro" id="IPR018253">
    <property type="entry name" value="DnaJ_domain_CS"/>
</dbReference>
<evidence type="ECO:0000256" key="1">
    <source>
        <dbReference type="ARBA" id="ARBA00022692"/>
    </source>
</evidence>
<evidence type="ECO:0000256" key="7">
    <source>
        <dbReference type="SAM" id="Phobius"/>
    </source>
</evidence>
<comment type="caution">
    <text evidence="12">The sequence shown here is derived from an EMBL/GenBank/DDBJ whole genome shotgun (WGS) entry which is preliminary data.</text>
</comment>
<keyword evidence="1 7" id="KW-0812">Transmembrane</keyword>
<dbReference type="Gene3D" id="1.10.287.110">
    <property type="entry name" value="DnaJ domain"/>
    <property type="match status" value="1"/>
</dbReference>
<proteinExistence type="predicted"/>
<protein>
    <recommendedName>
        <fullName evidence="14">DnaJ-like protein</fullName>
    </recommendedName>
</protein>
<dbReference type="SUPFAM" id="SSF46689">
    <property type="entry name" value="Homeodomain-like"/>
    <property type="match status" value="2"/>
</dbReference>
<dbReference type="PROSITE" id="PS50076">
    <property type="entry name" value="DNAJ_2"/>
    <property type="match status" value="1"/>
</dbReference>
<dbReference type="GO" id="GO:0012505">
    <property type="term" value="C:endomembrane system"/>
    <property type="evidence" value="ECO:0007669"/>
    <property type="project" value="UniProtKB-SubCell"/>
</dbReference>
<dbReference type="EMBL" id="CAJNOI010000002">
    <property type="protein sequence ID" value="CAF0728973.1"/>
    <property type="molecule type" value="Genomic_DNA"/>
</dbReference>
<evidence type="ECO:0000259" key="10">
    <source>
        <dbReference type="PROSITE" id="PS50090"/>
    </source>
</evidence>
<dbReference type="EMBL" id="CAJNOM010000014">
    <property type="protein sequence ID" value="CAF0795233.1"/>
    <property type="molecule type" value="Genomic_DNA"/>
</dbReference>
<comment type="subcellular location">
    <subcellularLocation>
        <location evidence="5">Endomembrane system</location>
        <topology evidence="5">Single-pass membrane protein</topology>
    </subcellularLocation>
</comment>
<evidence type="ECO:0000256" key="4">
    <source>
        <dbReference type="ARBA" id="ARBA00023136"/>
    </source>
</evidence>
<dbReference type="Pfam" id="PF23082">
    <property type="entry name" value="Myb_DNA-binding_2"/>
    <property type="match status" value="1"/>
</dbReference>
<dbReference type="PRINTS" id="PR00625">
    <property type="entry name" value="JDOMAIN"/>
</dbReference>
<dbReference type="AlphaFoldDB" id="A0A813SDU3"/>
<accession>A0A813SDU3</accession>
<keyword evidence="2 8" id="KW-0732">Signal</keyword>
<feature type="domain" description="Myb-like" evidence="10">
    <location>
        <begin position="393"/>
        <end position="441"/>
    </location>
</feature>
<evidence type="ECO:0000256" key="6">
    <source>
        <dbReference type="SAM" id="MobiDB-lite"/>
    </source>
</evidence>
<dbReference type="Proteomes" id="UP000663877">
    <property type="component" value="Unassembled WGS sequence"/>
</dbReference>
<evidence type="ECO:0000313" key="12">
    <source>
        <dbReference type="EMBL" id="CAF0795233.1"/>
    </source>
</evidence>
<feature type="chain" id="PRO_5036222928" description="DnaJ-like protein" evidence="8">
    <location>
        <begin position="20"/>
        <end position="450"/>
    </location>
</feature>
<reference evidence="12" key="1">
    <citation type="submission" date="2021-02" db="EMBL/GenBank/DDBJ databases">
        <authorList>
            <person name="Nowell W R."/>
        </authorList>
    </citation>
    <scope>NUCLEOTIDE SEQUENCE</scope>
</reference>
<dbReference type="Pfam" id="PF00249">
    <property type="entry name" value="Myb_DNA-binding"/>
    <property type="match status" value="1"/>
</dbReference>
<dbReference type="PANTHER" id="PTHR44653">
    <property type="entry name" value="DNAJ HOMOLOG SUBFAMILY C MEMBER 1"/>
    <property type="match status" value="1"/>
</dbReference>
<evidence type="ECO:0000313" key="11">
    <source>
        <dbReference type="EMBL" id="CAF0728973.1"/>
    </source>
</evidence>
<dbReference type="PROSITE" id="PS00636">
    <property type="entry name" value="DNAJ_1"/>
    <property type="match status" value="1"/>
</dbReference>
<dbReference type="Pfam" id="PF00226">
    <property type="entry name" value="DnaJ"/>
    <property type="match status" value="1"/>
</dbReference>
<dbReference type="Proteomes" id="UP000663832">
    <property type="component" value="Unassembled WGS sequence"/>
</dbReference>
<organism evidence="12 13">
    <name type="scientific">Adineta steineri</name>
    <dbReference type="NCBI Taxonomy" id="433720"/>
    <lineage>
        <taxon>Eukaryota</taxon>
        <taxon>Metazoa</taxon>
        <taxon>Spiralia</taxon>
        <taxon>Gnathifera</taxon>
        <taxon>Rotifera</taxon>
        <taxon>Eurotatoria</taxon>
        <taxon>Bdelloidea</taxon>
        <taxon>Adinetida</taxon>
        <taxon>Adinetidae</taxon>
        <taxon>Adineta</taxon>
    </lineage>
</organism>
<dbReference type="PROSITE" id="PS50090">
    <property type="entry name" value="MYB_LIKE"/>
    <property type="match status" value="1"/>
</dbReference>
<dbReference type="SMART" id="SM00271">
    <property type="entry name" value="DnaJ"/>
    <property type="match status" value="1"/>
</dbReference>
<evidence type="ECO:0000256" key="5">
    <source>
        <dbReference type="ARBA" id="ARBA00037847"/>
    </source>
</evidence>
<evidence type="ECO:0000259" key="9">
    <source>
        <dbReference type="PROSITE" id="PS50076"/>
    </source>
</evidence>
<gene>
    <name evidence="11" type="ORF">BJG266_LOCUS1028</name>
    <name evidence="12" type="ORF">QVE165_LOCUS3919</name>
</gene>
<evidence type="ECO:0008006" key="14">
    <source>
        <dbReference type="Google" id="ProtNLM"/>
    </source>
</evidence>
<feature type="region of interest" description="Disordered" evidence="6">
    <location>
        <begin position="240"/>
        <end position="262"/>
    </location>
</feature>
<feature type="transmembrane region" description="Helical" evidence="7">
    <location>
        <begin position="125"/>
        <end position="149"/>
    </location>
</feature>